<dbReference type="Proteomes" id="UP000887565">
    <property type="component" value="Unplaced"/>
</dbReference>
<dbReference type="WBParaSite" id="nRc.2.0.1.t25682-RA">
    <property type="protein sequence ID" value="nRc.2.0.1.t25682-RA"/>
    <property type="gene ID" value="nRc.2.0.1.g25682"/>
</dbReference>
<protein>
    <submittedName>
        <fullName evidence="2">Uncharacterized protein</fullName>
    </submittedName>
</protein>
<sequence length="92" mass="10229">MVIPTTLSPPVMTTTFYADGNDYLYTSYSNQSVDDRVLTVPFSGVRSLMNVVSSTEVERGGKNLPFIHFPLIIGDGVSASTDFMECRRRNPF</sequence>
<dbReference type="AlphaFoldDB" id="A0A915JHW4"/>
<keyword evidence="1" id="KW-1185">Reference proteome</keyword>
<proteinExistence type="predicted"/>
<name>A0A915JHW4_ROMCU</name>
<evidence type="ECO:0000313" key="1">
    <source>
        <dbReference type="Proteomes" id="UP000887565"/>
    </source>
</evidence>
<organism evidence="1 2">
    <name type="scientific">Romanomermis culicivorax</name>
    <name type="common">Nematode worm</name>
    <dbReference type="NCBI Taxonomy" id="13658"/>
    <lineage>
        <taxon>Eukaryota</taxon>
        <taxon>Metazoa</taxon>
        <taxon>Ecdysozoa</taxon>
        <taxon>Nematoda</taxon>
        <taxon>Enoplea</taxon>
        <taxon>Dorylaimia</taxon>
        <taxon>Mermithida</taxon>
        <taxon>Mermithoidea</taxon>
        <taxon>Mermithidae</taxon>
        <taxon>Romanomermis</taxon>
    </lineage>
</organism>
<accession>A0A915JHW4</accession>
<evidence type="ECO:0000313" key="2">
    <source>
        <dbReference type="WBParaSite" id="nRc.2.0.1.t25682-RA"/>
    </source>
</evidence>
<reference evidence="2" key="1">
    <citation type="submission" date="2022-11" db="UniProtKB">
        <authorList>
            <consortium name="WormBaseParasite"/>
        </authorList>
    </citation>
    <scope>IDENTIFICATION</scope>
</reference>